<evidence type="ECO:0000256" key="4">
    <source>
        <dbReference type="ARBA" id="ARBA00023136"/>
    </source>
</evidence>
<dbReference type="Gene3D" id="1.20.1250.20">
    <property type="entry name" value="MFS general substrate transporter like domains"/>
    <property type="match status" value="1"/>
</dbReference>
<keyword evidence="4 5" id="KW-0472">Membrane</keyword>
<evidence type="ECO:0000256" key="5">
    <source>
        <dbReference type="SAM" id="Phobius"/>
    </source>
</evidence>
<dbReference type="InterPro" id="IPR011701">
    <property type="entry name" value="MFS"/>
</dbReference>
<dbReference type="InterPro" id="IPR005829">
    <property type="entry name" value="Sugar_transporter_CS"/>
</dbReference>
<dbReference type="InterPro" id="IPR020846">
    <property type="entry name" value="MFS_dom"/>
</dbReference>
<evidence type="ECO:0000313" key="7">
    <source>
        <dbReference type="EMBL" id="KAK7100197.1"/>
    </source>
</evidence>
<feature type="domain" description="Major facilitator superfamily (MFS) profile" evidence="6">
    <location>
        <begin position="26"/>
        <end position="557"/>
    </location>
</feature>
<dbReference type="AlphaFoldDB" id="A0AAN9B7H2"/>
<feature type="transmembrane region" description="Helical" evidence="5">
    <location>
        <begin position="21"/>
        <end position="39"/>
    </location>
</feature>
<dbReference type="InterPro" id="IPR036259">
    <property type="entry name" value="MFS_trans_sf"/>
</dbReference>
<reference evidence="7 8" key="1">
    <citation type="submission" date="2024-02" db="EMBL/GenBank/DDBJ databases">
        <title>Chromosome-scale genome assembly of the rough periwinkle Littorina saxatilis.</title>
        <authorList>
            <person name="De Jode A."/>
            <person name="Faria R."/>
            <person name="Formenti G."/>
            <person name="Sims Y."/>
            <person name="Smith T.P."/>
            <person name="Tracey A."/>
            <person name="Wood J.M.D."/>
            <person name="Zagrodzka Z.B."/>
            <person name="Johannesson K."/>
            <person name="Butlin R.K."/>
            <person name="Leder E.H."/>
        </authorList>
    </citation>
    <scope>NUCLEOTIDE SEQUENCE [LARGE SCALE GENOMIC DNA]</scope>
    <source>
        <strain evidence="7">Snail1</strain>
        <tissue evidence="7">Muscle</tissue>
    </source>
</reference>
<dbReference type="EMBL" id="JBAMIC010000011">
    <property type="protein sequence ID" value="KAK7100197.1"/>
    <property type="molecule type" value="Genomic_DNA"/>
</dbReference>
<evidence type="ECO:0000256" key="2">
    <source>
        <dbReference type="ARBA" id="ARBA00022692"/>
    </source>
</evidence>
<dbReference type="PANTHER" id="PTHR24064">
    <property type="entry name" value="SOLUTE CARRIER FAMILY 22 MEMBER"/>
    <property type="match status" value="1"/>
</dbReference>
<comment type="caution">
    <text evidence="7">The sequence shown here is derived from an EMBL/GenBank/DDBJ whole genome shotgun (WGS) entry which is preliminary data.</text>
</comment>
<dbReference type="Proteomes" id="UP001374579">
    <property type="component" value="Unassembled WGS sequence"/>
</dbReference>
<feature type="transmembrane region" description="Helical" evidence="5">
    <location>
        <begin position="530"/>
        <end position="553"/>
    </location>
</feature>
<feature type="transmembrane region" description="Helical" evidence="5">
    <location>
        <begin position="468"/>
        <end position="494"/>
    </location>
</feature>
<feature type="transmembrane region" description="Helical" evidence="5">
    <location>
        <begin position="215"/>
        <end position="239"/>
    </location>
</feature>
<evidence type="ECO:0000256" key="1">
    <source>
        <dbReference type="ARBA" id="ARBA00004141"/>
    </source>
</evidence>
<dbReference type="PROSITE" id="PS50850">
    <property type="entry name" value="MFS"/>
    <property type="match status" value="1"/>
</dbReference>
<feature type="transmembrane region" description="Helical" evidence="5">
    <location>
        <begin position="506"/>
        <end position="524"/>
    </location>
</feature>
<feature type="transmembrane region" description="Helical" evidence="5">
    <location>
        <begin position="412"/>
        <end position="433"/>
    </location>
</feature>
<feature type="transmembrane region" description="Helical" evidence="5">
    <location>
        <begin position="158"/>
        <end position="176"/>
    </location>
</feature>
<organism evidence="7 8">
    <name type="scientific">Littorina saxatilis</name>
    <dbReference type="NCBI Taxonomy" id="31220"/>
    <lineage>
        <taxon>Eukaryota</taxon>
        <taxon>Metazoa</taxon>
        <taxon>Spiralia</taxon>
        <taxon>Lophotrochozoa</taxon>
        <taxon>Mollusca</taxon>
        <taxon>Gastropoda</taxon>
        <taxon>Caenogastropoda</taxon>
        <taxon>Littorinimorpha</taxon>
        <taxon>Littorinoidea</taxon>
        <taxon>Littorinidae</taxon>
        <taxon>Littorina</taxon>
    </lineage>
</organism>
<feature type="transmembrane region" description="Helical" evidence="5">
    <location>
        <begin position="126"/>
        <end position="146"/>
    </location>
</feature>
<comment type="subcellular location">
    <subcellularLocation>
        <location evidence="1">Membrane</location>
        <topology evidence="1">Multi-pass membrane protein</topology>
    </subcellularLocation>
</comment>
<dbReference type="SUPFAM" id="SSF103473">
    <property type="entry name" value="MFS general substrate transporter"/>
    <property type="match status" value="1"/>
</dbReference>
<keyword evidence="2 5" id="KW-0812">Transmembrane</keyword>
<dbReference type="PROSITE" id="PS00216">
    <property type="entry name" value="SUGAR_TRANSPORT_1"/>
    <property type="match status" value="1"/>
</dbReference>
<dbReference type="GO" id="GO:0022857">
    <property type="term" value="F:transmembrane transporter activity"/>
    <property type="evidence" value="ECO:0007669"/>
    <property type="project" value="InterPro"/>
</dbReference>
<dbReference type="Pfam" id="PF07690">
    <property type="entry name" value="MFS_1"/>
    <property type="match status" value="1"/>
</dbReference>
<evidence type="ECO:0000259" key="6">
    <source>
        <dbReference type="PROSITE" id="PS50850"/>
    </source>
</evidence>
<feature type="transmembrane region" description="Helical" evidence="5">
    <location>
        <begin position="445"/>
        <end position="462"/>
    </location>
</feature>
<protein>
    <recommendedName>
        <fullName evidence="6">Major facilitator superfamily (MFS) profile domain-containing protein</fullName>
    </recommendedName>
</protein>
<evidence type="ECO:0000256" key="3">
    <source>
        <dbReference type="ARBA" id="ARBA00022989"/>
    </source>
</evidence>
<keyword evidence="3 5" id="KW-1133">Transmembrane helix</keyword>
<name>A0AAN9B7H2_9CAEN</name>
<sequence>MGQKSIDPALRALDGRGRYQWLQVLILNVGAFGAAFQLLDNIFIGRAVTGQRCAGPDNTSDVASDLRTVDWNDSHVTGYGKCEITVSKGNLSGDTHQYPCPYGYEYDYRRELSFRTEFDLVCDRKLLGGLVQTLVIFGQGCGAVLSSIFSDRFGRKPTLIASQLGLLGVGMAIGLAPNYAALLVFKFLVGGFQQGVVGVKATMTIELFPKEYRAVALLMDALFWGLGASVMALPAFLLRDFTWRYLQYALSAVSALTSLLQLWYIDESLRWLVANGKKDAAVTVLERAARVNRKDFTVIVSTLDDSVTETENSQLTADAVNGNVDGYAEVEGKASNGGDNGTTTLCSDLTALEAKLAETLEHKQAKKLTLLDIFRHRTLFIHSLVTWLTWFTCAFAFFALYMMSTTLHGNRFLNYFLTAAMELPTGFVIYFILDRVGRKTATRGMFILAGVGLIASGIFRVFTGNATLGTLSVVTAMLGMLGASGGFALVFFFTPELFPTNMRNQALGVASFAGRLGGMLAPFMTDLADIAIWAPGVMIGSLCFVVVVLFRFIPETRGRELPHTIEDIEAWEKESLPTNDSSSLDVRV</sequence>
<dbReference type="GO" id="GO:0016020">
    <property type="term" value="C:membrane"/>
    <property type="evidence" value="ECO:0007669"/>
    <property type="project" value="UniProtKB-SubCell"/>
</dbReference>
<keyword evidence="8" id="KW-1185">Reference proteome</keyword>
<evidence type="ECO:0000313" key="8">
    <source>
        <dbReference type="Proteomes" id="UP001374579"/>
    </source>
</evidence>
<proteinExistence type="predicted"/>
<feature type="transmembrane region" description="Helical" evidence="5">
    <location>
        <begin position="379"/>
        <end position="400"/>
    </location>
</feature>
<gene>
    <name evidence="7" type="ORF">V1264_023187</name>
</gene>
<accession>A0AAN9B7H2</accession>